<name>A0ABN6WYQ8_9MICO</name>
<sequence>MRAGGAHRTSGAVEEVMSFIFGVLAVEGETCVELLRIRLSAPPVPRAGLRGVPGRRPRS</sequence>
<proteinExistence type="predicted"/>
<evidence type="ECO:0000313" key="1">
    <source>
        <dbReference type="EMBL" id="BDZ37660.1"/>
    </source>
</evidence>
<gene>
    <name evidence="1" type="ORF">GCM10025863_02740</name>
</gene>
<keyword evidence="2" id="KW-1185">Reference proteome</keyword>
<protein>
    <submittedName>
        <fullName evidence="1">Uncharacterized protein</fullName>
    </submittedName>
</protein>
<reference evidence="2" key="1">
    <citation type="journal article" date="2019" name="Int. J. Syst. Evol. Microbiol.">
        <title>The Global Catalogue of Microorganisms (GCM) 10K type strain sequencing project: providing services to taxonomists for standard genome sequencing and annotation.</title>
        <authorList>
            <consortium name="The Broad Institute Genomics Platform"/>
            <consortium name="The Broad Institute Genome Sequencing Center for Infectious Disease"/>
            <person name="Wu L."/>
            <person name="Ma J."/>
        </authorList>
    </citation>
    <scope>NUCLEOTIDE SEQUENCE [LARGE SCALE GENOMIC DNA]</scope>
    <source>
        <strain evidence="2">NBRC 106310</strain>
    </source>
</reference>
<evidence type="ECO:0000313" key="2">
    <source>
        <dbReference type="Proteomes" id="UP001321543"/>
    </source>
</evidence>
<accession>A0ABN6WYQ8</accession>
<dbReference type="EMBL" id="AP027728">
    <property type="protein sequence ID" value="BDZ37660.1"/>
    <property type="molecule type" value="Genomic_DNA"/>
</dbReference>
<dbReference type="Proteomes" id="UP001321543">
    <property type="component" value="Chromosome"/>
</dbReference>
<organism evidence="1 2">
    <name type="scientific">Microbacterium suwonense</name>
    <dbReference type="NCBI Taxonomy" id="683047"/>
    <lineage>
        <taxon>Bacteria</taxon>
        <taxon>Bacillati</taxon>
        <taxon>Actinomycetota</taxon>
        <taxon>Actinomycetes</taxon>
        <taxon>Micrococcales</taxon>
        <taxon>Microbacteriaceae</taxon>
        <taxon>Microbacterium</taxon>
    </lineage>
</organism>